<evidence type="ECO:0000313" key="2">
    <source>
        <dbReference type="Proteomes" id="UP000634308"/>
    </source>
</evidence>
<comment type="caution">
    <text evidence="1">The sequence shown here is derived from an EMBL/GenBank/DDBJ whole genome shotgun (WGS) entry which is preliminary data.</text>
</comment>
<keyword evidence="2" id="KW-1185">Reference proteome</keyword>
<dbReference type="Proteomes" id="UP000634308">
    <property type="component" value="Unassembled WGS sequence"/>
</dbReference>
<evidence type="ECO:0008006" key="3">
    <source>
        <dbReference type="Google" id="ProtNLM"/>
    </source>
</evidence>
<dbReference type="EMBL" id="BMQM01000002">
    <property type="protein sequence ID" value="GGR47375.1"/>
    <property type="molecule type" value="Genomic_DNA"/>
</dbReference>
<reference evidence="2" key="1">
    <citation type="journal article" date="2019" name="Int. J. Syst. Evol. Microbiol.">
        <title>The Global Catalogue of Microorganisms (GCM) 10K type strain sequencing project: providing services to taxonomists for standard genome sequencing and annotation.</title>
        <authorList>
            <consortium name="The Broad Institute Genomics Platform"/>
            <consortium name="The Broad Institute Genome Sequencing Center for Infectious Disease"/>
            <person name="Wu L."/>
            <person name="Ma J."/>
        </authorList>
    </citation>
    <scope>NUCLEOTIDE SEQUENCE [LARGE SCALE GENOMIC DNA]</scope>
    <source>
        <strain evidence="2">JCM 31404</strain>
    </source>
</reference>
<protein>
    <recommendedName>
        <fullName evidence="3">Secreted protein</fullName>
    </recommendedName>
</protein>
<proteinExistence type="predicted"/>
<sequence length="79" mass="8467">MSGQWAGRLTRCRCTLQGQKQGAKVTADAPCFLLFLFSTAHSPVQRQSPAGTVTVCVLVKRLLAVLASGKYAPKFTRAA</sequence>
<accession>A0ABQ2RLM0</accession>
<evidence type="ECO:0000313" key="1">
    <source>
        <dbReference type="EMBL" id="GGR47375.1"/>
    </source>
</evidence>
<name>A0ABQ2RLM0_9DEIO</name>
<gene>
    <name evidence="1" type="ORF">GCM10008959_05640</name>
</gene>
<organism evidence="1 2">
    <name type="scientific">Deinococcus seoulensis</name>
    <dbReference type="NCBI Taxonomy" id="1837379"/>
    <lineage>
        <taxon>Bacteria</taxon>
        <taxon>Thermotogati</taxon>
        <taxon>Deinococcota</taxon>
        <taxon>Deinococci</taxon>
        <taxon>Deinococcales</taxon>
        <taxon>Deinococcaceae</taxon>
        <taxon>Deinococcus</taxon>
    </lineage>
</organism>